<keyword evidence="2 5" id="KW-0732">Signal</keyword>
<dbReference type="AlphaFoldDB" id="A0A1X2I015"/>
<evidence type="ECO:0000256" key="3">
    <source>
        <dbReference type="ARBA" id="ARBA00023180"/>
    </source>
</evidence>
<dbReference type="Gene3D" id="3.80.10.10">
    <property type="entry name" value="Ribonuclease Inhibitor"/>
    <property type="match status" value="1"/>
</dbReference>
<dbReference type="PANTHER" id="PTHR31018">
    <property type="entry name" value="SPORULATION-SPECIFIC PROTEIN-RELATED"/>
    <property type="match status" value="1"/>
</dbReference>
<organism evidence="6 7">
    <name type="scientific">Absidia repens</name>
    <dbReference type="NCBI Taxonomy" id="90262"/>
    <lineage>
        <taxon>Eukaryota</taxon>
        <taxon>Fungi</taxon>
        <taxon>Fungi incertae sedis</taxon>
        <taxon>Mucoromycota</taxon>
        <taxon>Mucoromycotina</taxon>
        <taxon>Mucoromycetes</taxon>
        <taxon>Mucorales</taxon>
        <taxon>Cunninghamellaceae</taxon>
        <taxon>Absidia</taxon>
    </lineage>
</organism>
<accession>A0A1X2I015</accession>
<evidence type="ECO:0000313" key="7">
    <source>
        <dbReference type="Proteomes" id="UP000193560"/>
    </source>
</evidence>
<dbReference type="GO" id="GO:0005886">
    <property type="term" value="C:plasma membrane"/>
    <property type="evidence" value="ECO:0007669"/>
    <property type="project" value="TreeGrafter"/>
</dbReference>
<gene>
    <name evidence="6" type="ORF">BCR42DRAFT_496391</name>
</gene>
<name>A0A1X2I015_9FUNG</name>
<evidence type="ECO:0000256" key="4">
    <source>
        <dbReference type="SAM" id="MobiDB-lite"/>
    </source>
</evidence>
<dbReference type="EMBL" id="MCGE01000040">
    <property type="protein sequence ID" value="ORZ06223.1"/>
    <property type="molecule type" value="Genomic_DNA"/>
</dbReference>
<evidence type="ECO:0000313" key="6">
    <source>
        <dbReference type="EMBL" id="ORZ06223.1"/>
    </source>
</evidence>
<dbReference type="GO" id="GO:0009986">
    <property type="term" value="C:cell surface"/>
    <property type="evidence" value="ECO:0007669"/>
    <property type="project" value="TreeGrafter"/>
</dbReference>
<evidence type="ECO:0000256" key="1">
    <source>
        <dbReference type="ARBA" id="ARBA00004196"/>
    </source>
</evidence>
<evidence type="ECO:0000256" key="5">
    <source>
        <dbReference type="SAM" id="SignalP"/>
    </source>
</evidence>
<dbReference type="GO" id="GO:0009277">
    <property type="term" value="C:fungal-type cell wall"/>
    <property type="evidence" value="ECO:0007669"/>
    <property type="project" value="TreeGrafter"/>
</dbReference>
<dbReference type="STRING" id="90262.A0A1X2I015"/>
<dbReference type="PANTHER" id="PTHR31018:SF3">
    <property type="entry name" value="RECEPTOR PROTEIN-TYROSINE KINASE"/>
    <property type="match status" value="1"/>
</dbReference>
<dbReference type="Proteomes" id="UP000193560">
    <property type="component" value="Unassembled WGS sequence"/>
</dbReference>
<feature type="signal peptide" evidence="5">
    <location>
        <begin position="1"/>
        <end position="23"/>
    </location>
</feature>
<proteinExistence type="predicted"/>
<sequence length="446" mass="47551">MTQFGISTAIMLMALGMMTQAQADVCHQDLMAKTQGDLDTLQGCGVYTGTLTIDGSGAEELELKGINDMMEGTLILNNNNALRTFTAPGLTKVHELRVINHTLLAQLNVPLLIQADTLMLSVLPALQTLDFPAQLSLADHVHIEDTHISPQITGFKPQQLKSFVLVSNNYLQQFDASSVKKIDGPLRVASNGIALDFQANQLTSIQTGEFRNVARLAMPQLQTVQGDLTFHDNEWSDLVLDGLERVEGTLALANNDALVSASFAHLNKVGGALAIGNNKQLMAIDGFPQLTEIDGTVDLAGHFDTYTMPVLSDVRGGMRLQTTSNKLQCADLERHMKKSDDLSIVKGQEFSCGSNMDETQLEPTLGQEEDTSSGGAGAAPNTDGPRGMPLTNHKGLARDANGSSKSPASDGQQEEEHIATGAAAALTSSSLWCAGMTVLAAALFGF</sequence>
<protein>
    <recommendedName>
        <fullName evidence="8">Receptor L-domain domain-containing protein</fullName>
    </recommendedName>
</protein>
<comment type="caution">
    <text evidence="6">The sequence shown here is derived from an EMBL/GenBank/DDBJ whole genome shotgun (WGS) entry which is preliminary data.</text>
</comment>
<comment type="subcellular location">
    <subcellularLocation>
        <location evidence="1">Cell envelope</location>
    </subcellularLocation>
</comment>
<feature type="region of interest" description="Disordered" evidence="4">
    <location>
        <begin position="363"/>
        <end position="417"/>
    </location>
</feature>
<dbReference type="InterPro" id="IPR032675">
    <property type="entry name" value="LRR_dom_sf"/>
</dbReference>
<dbReference type="GO" id="GO:0031505">
    <property type="term" value="P:fungal-type cell wall organization"/>
    <property type="evidence" value="ECO:0007669"/>
    <property type="project" value="TreeGrafter"/>
</dbReference>
<feature type="chain" id="PRO_5013253561" description="Receptor L-domain domain-containing protein" evidence="5">
    <location>
        <begin position="24"/>
        <end position="446"/>
    </location>
</feature>
<reference evidence="6 7" key="1">
    <citation type="submission" date="2016-07" db="EMBL/GenBank/DDBJ databases">
        <title>Pervasive Adenine N6-methylation of Active Genes in Fungi.</title>
        <authorList>
            <consortium name="DOE Joint Genome Institute"/>
            <person name="Mondo S.J."/>
            <person name="Dannebaum R.O."/>
            <person name="Kuo R.C."/>
            <person name="Labutti K."/>
            <person name="Haridas S."/>
            <person name="Kuo A."/>
            <person name="Salamov A."/>
            <person name="Ahrendt S.R."/>
            <person name="Lipzen A."/>
            <person name="Sullivan W."/>
            <person name="Andreopoulos W.B."/>
            <person name="Clum A."/>
            <person name="Lindquist E."/>
            <person name="Daum C."/>
            <person name="Ramamoorthy G.K."/>
            <person name="Gryganskyi A."/>
            <person name="Culley D."/>
            <person name="Magnuson J.K."/>
            <person name="James T.Y."/>
            <person name="O'Malley M.A."/>
            <person name="Stajich J.E."/>
            <person name="Spatafora J.W."/>
            <person name="Visel A."/>
            <person name="Grigoriev I.V."/>
        </authorList>
    </citation>
    <scope>NUCLEOTIDE SEQUENCE [LARGE SCALE GENOMIC DNA]</scope>
    <source>
        <strain evidence="6 7">NRRL 1336</strain>
    </source>
</reference>
<keyword evidence="3" id="KW-0325">Glycoprotein</keyword>
<keyword evidence="7" id="KW-1185">Reference proteome</keyword>
<dbReference type="InterPro" id="IPR051648">
    <property type="entry name" value="CWI-Assembly_Regulator"/>
</dbReference>
<evidence type="ECO:0000256" key="2">
    <source>
        <dbReference type="ARBA" id="ARBA00022729"/>
    </source>
</evidence>
<feature type="compositionally biased region" description="Polar residues" evidence="4">
    <location>
        <begin position="401"/>
        <end position="411"/>
    </location>
</feature>
<dbReference type="SUPFAM" id="SSF52058">
    <property type="entry name" value="L domain-like"/>
    <property type="match status" value="1"/>
</dbReference>
<dbReference type="OrthoDB" id="536881at2759"/>
<evidence type="ECO:0008006" key="8">
    <source>
        <dbReference type="Google" id="ProtNLM"/>
    </source>
</evidence>